<name>A0A6S7GA44_PARCT</name>
<keyword evidence="2" id="KW-1185">Reference proteome</keyword>
<dbReference type="Proteomes" id="UP001152795">
    <property type="component" value="Unassembled WGS sequence"/>
</dbReference>
<evidence type="ECO:0000313" key="2">
    <source>
        <dbReference type="Proteomes" id="UP001152795"/>
    </source>
</evidence>
<evidence type="ECO:0000313" key="1">
    <source>
        <dbReference type="EMBL" id="CAB3985147.1"/>
    </source>
</evidence>
<organism evidence="1 2">
    <name type="scientific">Paramuricea clavata</name>
    <name type="common">Red gorgonian</name>
    <name type="synonym">Violescent sea-whip</name>
    <dbReference type="NCBI Taxonomy" id="317549"/>
    <lineage>
        <taxon>Eukaryota</taxon>
        <taxon>Metazoa</taxon>
        <taxon>Cnidaria</taxon>
        <taxon>Anthozoa</taxon>
        <taxon>Octocorallia</taxon>
        <taxon>Malacalcyonacea</taxon>
        <taxon>Plexauridae</taxon>
        <taxon>Paramuricea</taxon>
    </lineage>
</organism>
<dbReference type="AlphaFoldDB" id="A0A6S7GA44"/>
<protein>
    <submittedName>
        <fullName evidence="1">Uncharacterized protein</fullName>
    </submittedName>
</protein>
<sequence length="231" mass="27172">MNVNSLEWKRKVFGDQLFVNLNEKLGEEGREGIQFAPWERRPMREGWCVNILDQDILHCGVKGYAYMNPKIYGVDYISIGKIVLVHDILTKYSVRNIYNQEDRNFFECDGGEEDRDIMRDIIHSLTGFFYTNDYSLYIPSYFREDDEIINKMLLCYVGDFWPRSFAGTTILMVDNCLYELERYVYLVGYVSREALTLGLIDRGEYAAYEVALKYISVKGFEITFKAVREDF</sequence>
<accession>A0A6S7GA44</accession>
<reference evidence="1" key="1">
    <citation type="submission" date="2020-04" db="EMBL/GenBank/DDBJ databases">
        <authorList>
            <person name="Alioto T."/>
            <person name="Alioto T."/>
            <person name="Gomez Garrido J."/>
        </authorList>
    </citation>
    <scope>NUCLEOTIDE SEQUENCE</scope>
    <source>
        <strain evidence="1">A484AB</strain>
    </source>
</reference>
<proteinExistence type="predicted"/>
<dbReference type="EMBL" id="CACRXK020000834">
    <property type="protein sequence ID" value="CAB3985147.1"/>
    <property type="molecule type" value="Genomic_DNA"/>
</dbReference>
<gene>
    <name evidence="1" type="ORF">PACLA_8A011792</name>
</gene>
<comment type="caution">
    <text evidence="1">The sequence shown here is derived from an EMBL/GenBank/DDBJ whole genome shotgun (WGS) entry which is preliminary data.</text>
</comment>